<sequence>MCYCINGKLFNQQRIQTNAKVKSHTIRDFLFANEGADLLILFNNAQLWA</sequence>
<gene>
    <name evidence="1" type="primary">ORF74669</name>
</gene>
<reference evidence="1" key="1">
    <citation type="submission" date="2014-12" db="EMBL/GenBank/DDBJ databases">
        <title>Insight into the proteome of Arion vulgaris.</title>
        <authorList>
            <person name="Aradska J."/>
            <person name="Bulat T."/>
            <person name="Smidak R."/>
            <person name="Sarate P."/>
            <person name="Gangsoo J."/>
            <person name="Sialana F."/>
            <person name="Bilban M."/>
            <person name="Lubec G."/>
        </authorList>
    </citation>
    <scope>NUCLEOTIDE SEQUENCE</scope>
    <source>
        <tissue evidence="1">Skin</tissue>
    </source>
</reference>
<name>A0A0B6ZPT4_9EUPU</name>
<dbReference type="EMBL" id="HACG01023698">
    <property type="protein sequence ID" value="CEK70563.1"/>
    <property type="molecule type" value="Transcribed_RNA"/>
</dbReference>
<organism evidence="1">
    <name type="scientific">Arion vulgaris</name>
    <dbReference type="NCBI Taxonomy" id="1028688"/>
    <lineage>
        <taxon>Eukaryota</taxon>
        <taxon>Metazoa</taxon>
        <taxon>Spiralia</taxon>
        <taxon>Lophotrochozoa</taxon>
        <taxon>Mollusca</taxon>
        <taxon>Gastropoda</taxon>
        <taxon>Heterobranchia</taxon>
        <taxon>Euthyneura</taxon>
        <taxon>Panpulmonata</taxon>
        <taxon>Eupulmonata</taxon>
        <taxon>Stylommatophora</taxon>
        <taxon>Helicina</taxon>
        <taxon>Arionoidea</taxon>
        <taxon>Arionidae</taxon>
        <taxon>Arion</taxon>
    </lineage>
</organism>
<evidence type="ECO:0000313" key="1">
    <source>
        <dbReference type="EMBL" id="CEK70563.1"/>
    </source>
</evidence>
<protein>
    <submittedName>
        <fullName evidence="1">Uncharacterized protein</fullName>
    </submittedName>
</protein>
<dbReference type="AlphaFoldDB" id="A0A0B6ZPT4"/>
<proteinExistence type="predicted"/>
<accession>A0A0B6ZPT4</accession>